<evidence type="ECO:0000256" key="1">
    <source>
        <dbReference type="SAM" id="Phobius"/>
    </source>
</evidence>
<keyword evidence="1" id="KW-0472">Membrane</keyword>
<dbReference type="Proteomes" id="UP000001304">
    <property type="component" value="Chromosome"/>
</dbReference>
<dbReference type="Pfam" id="PF01944">
    <property type="entry name" value="SpoIIM"/>
    <property type="match status" value="1"/>
</dbReference>
<feature type="transmembrane region" description="Helical" evidence="1">
    <location>
        <begin position="159"/>
        <end position="180"/>
    </location>
</feature>
<name>E0SQ39_IGNAA</name>
<dbReference type="KEGG" id="iag:Igag_1367"/>
<keyword evidence="3" id="KW-1185">Reference proteome</keyword>
<keyword evidence="1" id="KW-1133">Transmembrane helix</keyword>
<dbReference type="InterPro" id="IPR002798">
    <property type="entry name" value="SpoIIM-like"/>
</dbReference>
<accession>E0SQ39</accession>
<protein>
    <recommendedName>
        <fullName evidence="4">Stage II sporulation protein M</fullName>
    </recommendedName>
</protein>
<dbReference type="HOGENOM" id="CLU_099320_0_0_2"/>
<evidence type="ECO:0000313" key="2">
    <source>
        <dbReference type="EMBL" id="ADM28170.1"/>
    </source>
</evidence>
<dbReference type="STRING" id="583356.Igag_1367"/>
<feature type="transmembrane region" description="Helical" evidence="1">
    <location>
        <begin position="97"/>
        <end position="124"/>
    </location>
</feature>
<dbReference type="BioCyc" id="IAGG583356:GHAH-1350-MONOMER"/>
<keyword evidence="1" id="KW-0812">Transmembrane</keyword>
<gene>
    <name evidence="2" type="ordered locus">Igag_1367</name>
</gene>
<reference evidence="2 3" key="1">
    <citation type="journal article" date="2010" name="Stand. Genomic Sci.">
        <title>Complete genome sequence of Ignisphaera aggregans type strain (AQ1.S1).</title>
        <authorList>
            <person name="Goker M."/>
            <person name="Held B."/>
            <person name="Lapidus A."/>
            <person name="Nolan M."/>
            <person name="Spring S."/>
            <person name="Yasawong M."/>
            <person name="Lucas S."/>
            <person name="Glavina Del Rio T."/>
            <person name="Tice H."/>
            <person name="Cheng J.F."/>
            <person name="Goodwin L."/>
            <person name="Tapia R."/>
            <person name="Pitluck S."/>
            <person name="Liolios K."/>
            <person name="Ivanova N."/>
            <person name="Mavromatis K."/>
            <person name="Mikhailova N."/>
            <person name="Pati A."/>
            <person name="Chen A."/>
            <person name="Palaniappan K."/>
            <person name="Brambilla E."/>
            <person name="Land M."/>
            <person name="Hauser L."/>
            <person name="Chang Y.J."/>
            <person name="Jeffries C.D."/>
            <person name="Brettin T."/>
            <person name="Detter J.C."/>
            <person name="Han C."/>
            <person name="Rohde M."/>
            <person name="Sikorski J."/>
            <person name="Woyke T."/>
            <person name="Bristow J."/>
            <person name="Eisen J.A."/>
            <person name="Markowitz V."/>
            <person name="Hugenholtz P."/>
            <person name="Kyrpides N.C."/>
            <person name="Klenk H.P."/>
        </authorList>
    </citation>
    <scope>NUCLEOTIDE SEQUENCE [LARGE SCALE GENOMIC DNA]</scope>
    <source>
        <strain evidence="3">DSM 17230 / JCM 13409 / AQ1.S1</strain>
    </source>
</reference>
<organism evidence="2 3">
    <name type="scientific">Ignisphaera aggregans (strain DSM 17230 / JCM 13409 / AQ1.S1)</name>
    <dbReference type="NCBI Taxonomy" id="583356"/>
    <lineage>
        <taxon>Archaea</taxon>
        <taxon>Thermoproteota</taxon>
        <taxon>Thermoprotei</taxon>
        <taxon>Desulfurococcales</taxon>
        <taxon>Desulfurococcaceae</taxon>
        <taxon>Ignisphaera</taxon>
    </lineage>
</organism>
<proteinExistence type="predicted"/>
<evidence type="ECO:0008006" key="4">
    <source>
        <dbReference type="Google" id="ProtNLM"/>
    </source>
</evidence>
<dbReference type="EMBL" id="CP002098">
    <property type="protein sequence ID" value="ADM28170.1"/>
    <property type="molecule type" value="Genomic_DNA"/>
</dbReference>
<dbReference type="PANTHER" id="PTHR35337">
    <property type="entry name" value="SLR1478 PROTEIN"/>
    <property type="match status" value="1"/>
</dbReference>
<dbReference type="AlphaFoldDB" id="E0SQ39"/>
<feature type="transmembrane region" description="Helical" evidence="1">
    <location>
        <begin position="130"/>
        <end position="150"/>
    </location>
</feature>
<sequence length="192" mass="20976">MVINMRRLVITMIILLLFFFRIILGYIAPLVMPSMAREMYESVRESIRRVLPGGEMKPSISLVMLIFLNNLRVAILSIILGPTIVIPSLIIMVNGFVLGLVASLAIGSGINIITVVLAILPHGIFELPALIYSAVVGTELGIWIIQKVFFKKGRSVEEILIGLVFSITIIAVLLLTAAFIETFVTPAIVAMG</sequence>
<dbReference type="PANTHER" id="PTHR35337:SF1">
    <property type="entry name" value="SLR1478 PROTEIN"/>
    <property type="match status" value="1"/>
</dbReference>
<evidence type="ECO:0000313" key="3">
    <source>
        <dbReference type="Proteomes" id="UP000001304"/>
    </source>
</evidence>
<feature type="transmembrane region" description="Helical" evidence="1">
    <location>
        <begin position="60"/>
        <end position="85"/>
    </location>
</feature>